<proteinExistence type="predicted"/>
<reference evidence="1 2" key="1">
    <citation type="journal article" date="2021" name="Microb. Ecol.">
        <title>Candidatus Mesenet longicola: Novel Endosymbionts of Brontispa longissima that Induce Cytoplasmic Incompatibility.</title>
        <authorList>
            <person name="Takano S."/>
            <person name="Gotoh Y."/>
            <person name="Hayashi T."/>
        </authorList>
    </citation>
    <scope>NUCLEOTIDE SEQUENCE [LARGE SCALE GENOMIC DNA]</scope>
    <source>
        <strain evidence="1">L5</strain>
    </source>
</reference>
<protein>
    <recommendedName>
        <fullName evidence="3">Stringent starvation protein B</fullName>
    </recommendedName>
</protein>
<dbReference type="InterPro" id="IPR036760">
    <property type="entry name" value="SspB-like_sf"/>
</dbReference>
<organism evidence="1 2">
    <name type="scientific">Candidatus Mesenet longicola</name>
    <dbReference type="NCBI Taxonomy" id="1892558"/>
    <lineage>
        <taxon>Bacteria</taxon>
        <taxon>Pseudomonadati</taxon>
        <taxon>Pseudomonadota</taxon>
        <taxon>Alphaproteobacteria</taxon>
        <taxon>Rickettsiales</taxon>
        <taxon>Anaplasmataceae</taxon>
        <taxon>Candidatus Mesenet</taxon>
    </lineage>
</organism>
<evidence type="ECO:0000313" key="2">
    <source>
        <dbReference type="Proteomes" id="UP000637906"/>
    </source>
</evidence>
<comment type="caution">
    <text evidence="1">The sequence shown here is derived from an EMBL/GenBank/DDBJ whole genome shotgun (WGS) entry which is preliminary data.</text>
</comment>
<dbReference type="SUPFAM" id="SSF101738">
    <property type="entry name" value="SspB-like"/>
    <property type="match status" value="1"/>
</dbReference>
<dbReference type="InterPro" id="IPR007481">
    <property type="entry name" value="SspB"/>
</dbReference>
<name>A0A8J3MMY4_9RICK</name>
<dbReference type="Proteomes" id="UP000637906">
    <property type="component" value="Unassembled WGS sequence"/>
</dbReference>
<dbReference type="Pfam" id="PF04386">
    <property type="entry name" value="SspB"/>
    <property type="match status" value="1"/>
</dbReference>
<accession>A0A8J3MMY4</accession>
<dbReference type="AlphaFoldDB" id="A0A8J3MMY4"/>
<evidence type="ECO:0000313" key="1">
    <source>
        <dbReference type="EMBL" id="GHM59642.1"/>
    </source>
</evidence>
<gene>
    <name evidence="1" type="ORF">sL5_06350</name>
</gene>
<dbReference type="Gene3D" id="2.30.30.220">
    <property type="entry name" value="SspB-like"/>
    <property type="match status" value="1"/>
</dbReference>
<evidence type="ECO:0008006" key="3">
    <source>
        <dbReference type="Google" id="ProtNLM"/>
    </source>
</evidence>
<sequence length="158" mass="18379">MSNVNYNKLINIMMYMVIRDALNIISQSKSGNYHIRISFLTNADNVIIPDYLKKEYPDEMPIVLQHQFDDLVVNDCNFSIVLSFCGKKERIVVPFVTITKYVDMNCDFSVSFSERHADEIEIFLSKNCFLTTQIQNTKKQNTSQADNIIFLNNFLKDN</sequence>
<keyword evidence="2" id="KW-1185">Reference proteome</keyword>
<dbReference type="EMBL" id="BNGU01000024">
    <property type="protein sequence ID" value="GHM59642.1"/>
    <property type="molecule type" value="Genomic_DNA"/>
</dbReference>